<keyword evidence="6" id="KW-0805">Transcription regulation</keyword>
<keyword evidence="7" id="KW-0804">Transcription</keyword>
<dbReference type="InterPro" id="IPR013087">
    <property type="entry name" value="Znf_C2H2_type"/>
</dbReference>
<accession>A0A3P6J4M1</accession>
<keyword evidence="3" id="KW-0677">Repeat</keyword>
<protein>
    <recommendedName>
        <fullName evidence="11">C2H2-type domain-containing protein</fullName>
    </recommendedName>
</protein>
<dbReference type="STRING" id="51028.A0A3P6J4M1"/>
<dbReference type="GO" id="GO:0000981">
    <property type="term" value="F:DNA-binding transcription factor activity, RNA polymerase II-specific"/>
    <property type="evidence" value="ECO:0007669"/>
    <property type="project" value="TreeGrafter"/>
</dbReference>
<keyword evidence="5" id="KW-0862">Zinc</keyword>
<dbReference type="PROSITE" id="PS50157">
    <property type="entry name" value="ZINC_FINGER_C2H2_2"/>
    <property type="match status" value="3"/>
</dbReference>
<keyword evidence="10" id="KW-0732">Signal</keyword>
<feature type="chain" id="PRO_5017965521" description="C2H2-type domain-containing protein" evidence="10">
    <location>
        <begin position="29"/>
        <end position="361"/>
    </location>
</feature>
<keyword evidence="13" id="KW-1185">Reference proteome</keyword>
<evidence type="ECO:0000256" key="8">
    <source>
        <dbReference type="ARBA" id="ARBA00023242"/>
    </source>
</evidence>
<proteinExistence type="predicted"/>
<evidence type="ECO:0000256" key="7">
    <source>
        <dbReference type="ARBA" id="ARBA00023163"/>
    </source>
</evidence>
<dbReference type="AlphaFoldDB" id="A0A3P6J4M1"/>
<evidence type="ECO:0000256" key="2">
    <source>
        <dbReference type="ARBA" id="ARBA00022723"/>
    </source>
</evidence>
<evidence type="ECO:0000256" key="9">
    <source>
        <dbReference type="PROSITE-ProRule" id="PRU00042"/>
    </source>
</evidence>
<dbReference type="FunFam" id="3.30.160.60:FF:000446">
    <property type="entry name" value="Zinc finger protein"/>
    <property type="match status" value="1"/>
</dbReference>
<keyword evidence="4 9" id="KW-0863">Zinc-finger</keyword>
<gene>
    <name evidence="12" type="ORF">EVEC_LOCUS9182</name>
</gene>
<feature type="domain" description="C2H2-type" evidence="11">
    <location>
        <begin position="90"/>
        <end position="117"/>
    </location>
</feature>
<dbReference type="Gene3D" id="3.30.160.60">
    <property type="entry name" value="Classic Zinc Finger"/>
    <property type="match status" value="3"/>
</dbReference>
<evidence type="ECO:0000256" key="1">
    <source>
        <dbReference type="ARBA" id="ARBA00004123"/>
    </source>
</evidence>
<feature type="domain" description="C2H2-type" evidence="11">
    <location>
        <begin position="146"/>
        <end position="173"/>
    </location>
</feature>
<dbReference type="SMART" id="SM00355">
    <property type="entry name" value="ZnF_C2H2"/>
    <property type="match status" value="4"/>
</dbReference>
<feature type="signal peptide" evidence="10">
    <location>
        <begin position="1"/>
        <end position="28"/>
    </location>
</feature>
<evidence type="ECO:0000259" key="11">
    <source>
        <dbReference type="PROSITE" id="PS50157"/>
    </source>
</evidence>
<evidence type="ECO:0000256" key="6">
    <source>
        <dbReference type="ARBA" id="ARBA00023015"/>
    </source>
</evidence>
<dbReference type="Pfam" id="PF00096">
    <property type="entry name" value="zf-C2H2"/>
    <property type="match status" value="2"/>
</dbReference>
<dbReference type="SUPFAM" id="SSF57667">
    <property type="entry name" value="beta-beta-alpha zinc fingers"/>
    <property type="match status" value="2"/>
</dbReference>
<organism evidence="12 13">
    <name type="scientific">Enterobius vermicularis</name>
    <name type="common">Human pinworm</name>
    <dbReference type="NCBI Taxonomy" id="51028"/>
    <lineage>
        <taxon>Eukaryota</taxon>
        <taxon>Metazoa</taxon>
        <taxon>Ecdysozoa</taxon>
        <taxon>Nematoda</taxon>
        <taxon>Chromadorea</taxon>
        <taxon>Rhabditida</taxon>
        <taxon>Spirurina</taxon>
        <taxon>Oxyuridomorpha</taxon>
        <taxon>Oxyuroidea</taxon>
        <taxon>Oxyuridae</taxon>
        <taxon>Enterobius</taxon>
    </lineage>
</organism>
<evidence type="ECO:0000256" key="3">
    <source>
        <dbReference type="ARBA" id="ARBA00022737"/>
    </source>
</evidence>
<evidence type="ECO:0000256" key="4">
    <source>
        <dbReference type="ARBA" id="ARBA00022771"/>
    </source>
</evidence>
<dbReference type="EMBL" id="UXUI01009870">
    <property type="protein sequence ID" value="VDD94431.1"/>
    <property type="molecule type" value="Genomic_DNA"/>
</dbReference>
<sequence length="361" mass="39964">MCAAKKLFLWKFSKLILILQLFPSKNHVEEHEAVVHQGTSTTTVPFGKFVCQFCNEVCFCFNKMSYNQDRLTKHIASRHRNPIEEAQKAHKCGVCGKGFARTDMLSRHMRLHKGDKPFACTVCGQEFSRSDHLTTHMRTHSGEKPYRCPFCCYAASRRDMMNRHLKTHSKSPEHVKAQETRMNIEGRSCSLSPNPGTTVTNSAANVLLNSIFPNSPVASQNRFLVPQPIPQFPTYFPSDLTPSALSRKPLNCPPVVLPNENCFLTPSSSEPALSQQQVSFQQLVGPLSHIVLPAQRSKLGIANLPTSSQQLPASVTNASSGTLKTESLSSVHLNAMTQASAPNINLLTTPVKTEISFDCSL</sequence>
<dbReference type="Proteomes" id="UP000274131">
    <property type="component" value="Unassembled WGS sequence"/>
</dbReference>
<dbReference type="GO" id="GO:0005634">
    <property type="term" value="C:nucleus"/>
    <property type="evidence" value="ECO:0007669"/>
    <property type="project" value="UniProtKB-SubCell"/>
</dbReference>
<dbReference type="PROSITE" id="PS00028">
    <property type="entry name" value="ZINC_FINGER_C2H2_1"/>
    <property type="match status" value="2"/>
</dbReference>
<dbReference type="FunFam" id="3.30.160.60:FF:000736">
    <property type="entry name" value="Zinc finger protein 423"/>
    <property type="match status" value="1"/>
</dbReference>
<feature type="domain" description="C2H2-type" evidence="11">
    <location>
        <begin position="118"/>
        <end position="145"/>
    </location>
</feature>
<dbReference type="GO" id="GO:0008270">
    <property type="term" value="F:zinc ion binding"/>
    <property type="evidence" value="ECO:0007669"/>
    <property type="project" value="UniProtKB-KW"/>
</dbReference>
<dbReference type="PANTHER" id="PTHR24394">
    <property type="entry name" value="ZINC FINGER PROTEIN"/>
    <property type="match status" value="1"/>
</dbReference>
<dbReference type="PANTHER" id="PTHR24394:SF29">
    <property type="entry name" value="MYONEURIN"/>
    <property type="match status" value="1"/>
</dbReference>
<keyword evidence="2" id="KW-0479">Metal-binding</keyword>
<dbReference type="OrthoDB" id="10018191at2759"/>
<evidence type="ECO:0000313" key="12">
    <source>
        <dbReference type="EMBL" id="VDD94431.1"/>
    </source>
</evidence>
<name>A0A3P6J4M1_ENTVE</name>
<evidence type="ECO:0000256" key="5">
    <source>
        <dbReference type="ARBA" id="ARBA00022833"/>
    </source>
</evidence>
<keyword evidence="8" id="KW-0539">Nucleus</keyword>
<dbReference type="InterPro" id="IPR036236">
    <property type="entry name" value="Znf_C2H2_sf"/>
</dbReference>
<dbReference type="FunFam" id="3.30.160.60:FF:000395">
    <property type="entry name" value="zinc finger protein 513"/>
    <property type="match status" value="1"/>
</dbReference>
<evidence type="ECO:0000256" key="10">
    <source>
        <dbReference type="SAM" id="SignalP"/>
    </source>
</evidence>
<evidence type="ECO:0000313" key="13">
    <source>
        <dbReference type="Proteomes" id="UP000274131"/>
    </source>
</evidence>
<reference evidence="12 13" key="1">
    <citation type="submission" date="2018-10" db="EMBL/GenBank/DDBJ databases">
        <authorList>
            <consortium name="Pathogen Informatics"/>
        </authorList>
    </citation>
    <scope>NUCLEOTIDE SEQUENCE [LARGE SCALE GENOMIC DNA]</scope>
</reference>
<dbReference type="GO" id="GO:0000122">
    <property type="term" value="P:negative regulation of transcription by RNA polymerase II"/>
    <property type="evidence" value="ECO:0007669"/>
    <property type="project" value="UniProtKB-ARBA"/>
</dbReference>
<comment type="subcellular location">
    <subcellularLocation>
        <location evidence="1">Nucleus</location>
    </subcellularLocation>
</comment>